<name>A0A1D3TS30_9FIRM</name>
<dbReference type="InterPro" id="IPR046283">
    <property type="entry name" value="DUF6320"/>
</dbReference>
<evidence type="ECO:0000313" key="3">
    <source>
        <dbReference type="Proteomes" id="UP000199315"/>
    </source>
</evidence>
<dbReference type="AlphaFoldDB" id="A0A1D3TS30"/>
<accession>A0A1D3TS30</accession>
<dbReference type="EMBL" id="FMKA01000005">
    <property type="protein sequence ID" value="SCP96586.1"/>
    <property type="molecule type" value="Genomic_DNA"/>
</dbReference>
<keyword evidence="1" id="KW-0812">Transmembrane</keyword>
<feature type="transmembrane region" description="Helical" evidence="1">
    <location>
        <begin position="83"/>
        <end position="103"/>
    </location>
</feature>
<sequence length="234" mass="26624">MSYCVHCGVELDRTEVSCPLCNTPVNNPNQPIDINGKLPYPTLKGQVDPVKRGDSAILLTVVLLSTAVACGALNLLVFKQGLWSLYIIGLCALLWVFFIPVLIYSRLSIYLTILFDWAAVALYCWIIYYQFPVNHWFLRLAVPIISLLTAFVLIFTFAIRYFKTSILSTAFLVFAEIAGLGVGLEIFIRMFLNQKIHITWSAVVLVCCIIIDGMLFTILKRTRLREEVRRRMHI</sequence>
<feature type="transmembrane region" description="Helical" evidence="1">
    <location>
        <begin position="171"/>
        <end position="192"/>
    </location>
</feature>
<dbReference type="Pfam" id="PF19845">
    <property type="entry name" value="DUF6320"/>
    <property type="match status" value="1"/>
</dbReference>
<feature type="transmembrane region" description="Helical" evidence="1">
    <location>
        <begin position="110"/>
        <end position="131"/>
    </location>
</feature>
<dbReference type="RefSeq" id="WP_091231941.1">
    <property type="nucleotide sequence ID" value="NZ_FMKA01000005.1"/>
</dbReference>
<dbReference type="Proteomes" id="UP000199315">
    <property type="component" value="Unassembled WGS sequence"/>
</dbReference>
<evidence type="ECO:0000256" key="1">
    <source>
        <dbReference type="SAM" id="Phobius"/>
    </source>
</evidence>
<feature type="transmembrane region" description="Helical" evidence="1">
    <location>
        <begin position="56"/>
        <end position="77"/>
    </location>
</feature>
<dbReference type="STRING" id="1619234.SAMN05421730_1005105"/>
<organism evidence="2 3">
    <name type="scientific">Anaerobium acetethylicum</name>
    <dbReference type="NCBI Taxonomy" id="1619234"/>
    <lineage>
        <taxon>Bacteria</taxon>
        <taxon>Bacillati</taxon>
        <taxon>Bacillota</taxon>
        <taxon>Clostridia</taxon>
        <taxon>Lachnospirales</taxon>
        <taxon>Lachnospiraceae</taxon>
        <taxon>Anaerobium</taxon>
    </lineage>
</organism>
<protein>
    <submittedName>
        <fullName evidence="2">Uncharacterized protein</fullName>
    </submittedName>
</protein>
<feature type="transmembrane region" description="Helical" evidence="1">
    <location>
        <begin position="198"/>
        <end position="219"/>
    </location>
</feature>
<reference evidence="2 3" key="1">
    <citation type="submission" date="2016-09" db="EMBL/GenBank/DDBJ databases">
        <authorList>
            <person name="Capua I."/>
            <person name="De Benedictis P."/>
            <person name="Joannis T."/>
            <person name="Lombin L.H."/>
            <person name="Cattoli G."/>
        </authorList>
    </citation>
    <scope>NUCLEOTIDE SEQUENCE [LARGE SCALE GENOMIC DNA]</scope>
    <source>
        <strain evidence="2 3">GluBS11</strain>
    </source>
</reference>
<keyword evidence="1" id="KW-0472">Membrane</keyword>
<feature type="transmembrane region" description="Helical" evidence="1">
    <location>
        <begin position="137"/>
        <end position="159"/>
    </location>
</feature>
<keyword evidence="3" id="KW-1185">Reference proteome</keyword>
<proteinExistence type="predicted"/>
<keyword evidence="1" id="KW-1133">Transmembrane helix</keyword>
<evidence type="ECO:0000313" key="2">
    <source>
        <dbReference type="EMBL" id="SCP96586.1"/>
    </source>
</evidence>
<gene>
    <name evidence="2" type="ORF">SAMN05421730_1005105</name>
</gene>
<dbReference type="OrthoDB" id="2048993at2"/>